<gene>
    <name evidence="1" type="ORF">BV25DRAFT_1912514</name>
</gene>
<protein>
    <submittedName>
        <fullName evidence="1">NAD-P-binding protein</fullName>
    </submittedName>
</protein>
<accession>A0ACB8TC94</accession>
<dbReference type="EMBL" id="MU277192">
    <property type="protein sequence ID" value="KAI0066439.1"/>
    <property type="molecule type" value="Genomic_DNA"/>
</dbReference>
<dbReference type="Proteomes" id="UP000814140">
    <property type="component" value="Unassembled WGS sequence"/>
</dbReference>
<organism evidence="1 2">
    <name type="scientific">Artomyces pyxidatus</name>
    <dbReference type="NCBI Taxonomy" id="48021"/>
    <lineage>
        <taxon>Eukaryota</taxon>
        <taxon>Fungi</taxon>
        <taxon>Dikarya</taxon>
        <taxon>Basidiomycota</taxon>
        <taxon>Agaricomycotina</taxon>
        <taxon>Agaricomycetes</taxon>
        <taxon>Russulales</taxon>
        <taxon>Auriscalpiaceae</taxon>
        <taxon>Artomyces</taxon>
    </lineage>
</organism>
<evidence type="ECO:0000313" key="1">
    <source>
        <dbReference type="EMBL" id="KAI0066439.1"/>
    </source>
</evidence>
<comment type="caution">
    <text evidence="1">The sequence shown here is derived from an EMBL/GenBank/DDBJ whole genome shotgun (WGS) entry which is preliminary data.</text>
</comment>
<keyword evidence="2" id="KW-1185">Reference proteome</keyword>
<name>A0ACB8TC94_9AGAM</name>
<reference evidence="1" key="1">
    <citation type="submission" date="2021-03" db="EMBL/GenBank/DDBJ databases">
        <authorList>
            <consortium name="DOE Joint Genome Institute"/>
            <person name="Ahrendt S."/>
            <person name="Looney B.P."/>
            <person name="Miyauchi S."/>
            <person name="Morin E."/>
            <person name="Drula E."/>
            <person name="Courty P.E."/>
            <person name="Chicoki N."/>
            <person name="Fauchery L."/>
            <person name="Kohler A."/>
            <person name="Kuo A."/>
            <person name="Labutti K."/>
            <person name="Pangilinan J."/>
            <person name="Lipzen A."/>
            <person name="Riley R."/>
            <person name="Andreopoulos W."/>
            <person name="He G."/>
            <person name="Johnson J."/>
            <person name="Barry K.W."/>
            <person name="Grigoriev I.V."/>
            <person name="Nagy L."/>
            <person name="Hibbett D."/>
            <person name="Henrissat B."/>
            <person name="Matheny P.B."/>
            <person name="Labbe J."/>
            <person name="Martin F."/>
        </authorList>
    </citation>
    <scope>NUCLEOTIDE SEQUENCE</scope>
    <source>
        <strain evidence="1">HHB10654</strain>
    </source>
</reference>
<reference evidence="1" key="2">
    <citation type="journal article" date="2022" name="New Phytol.">
        <title>Evolutionary transition to the ectomycorrhizal habit in the genomes of a hyperdiverse lineage of mushroom-forming fungi.</title>
        <authorList>
            <person name="Looney B."/>
            <person name="Miyauchi S."/>
            <person name="Morin E."/>
            <person name="Drula E."/>
            <person name="Courty P.E."/>
            <person name="Kohler A."/>
            <person name="Kuo A."/>
            <person name="LaButti K."/>
            <person name="Pangilinan J."/>
            <person name="Lipzen A."/>
            <person name="Riley R."/>
            <person name="Andreopoulos W."/>
            <person name="He G."/>
            <person name="Johnson J."/>
            <person name="Nolan M."/>
            <person name="Tritt A."/>
            <person name="Barry K.W."/>
            <person name="Grigoriev I.V."/>
            <person name="Nagy L.G."/>
            <person name="Hibbett D."/>
            <person name="Henrissat B."/>
            <person name="Matheny P.B."/>
            <person name="Labbe J."/>
            <person name="Martin F.M."/>
        </authorList>
    </citation>
    <scope>NUCLEOTIDE SEQUENCE</scope>
    <source>
        <strain evidence="1">HHB10654</strain>
    </source>
</reference>
<sequence>MSPKVVLVTGCSAGGIGFELCEAFAQQGCRVYATARKVEKMSGFKHEDIQLLALDVTSDASVQEVISTIIEREGRIDIVVNNAGIAAHGPTLEVPFDIVRAAFETNVYSVLRVARAVVPHMATRKQGLLVTIGSIAGEIPVPWAGIYAASKAAVHSMTEILSMECRPFNIDVMLVSPGGVKSNIADNYIDRLTLPENTLYKDYIEGIMKRLTTSQDGGMATEVFAAKVVAKVLAPKPISYFTLGKNAMAFAFYKWLPRRWVLNAMWKRFT</sequence>
<evidence type="ECO:0000313" key="2">
    <source>
        <dbReference type="Proteomes" id="UP000814140"/>
    </source>
</evidence>
<proteinExistence type="predicted"/>